<gene>
    <name evidence="4" type="ORF">AB0D65_29415</name>
</gene>
<evidence type="ECO:0000259" key="3">
    <source>
        <dbReference type="PROSITE" id="PS51462"/>
    </source>
</evidence>
<proteinExistence type="inferred from homology"/>
<dbReference type="PANTHER" id="PTHR43736:SF1">
    <property type="entry name" value="DIHYDRONEOPTERIN TRIPHOSPHATE DIPHOSPHATASE"/>
    <property type="match status" value="1"/>
</dbReference>
<dbReference type="SUPFAM" id="SSF55811">
    <property type="entry name" value="Nudix"/>
    <property type="match status" value="1"/>
</dbReference>
<evidence type="ECO:0000313" key="4">
    <source>
        <dbReference type="EMBL" id="MEU9355004.1"/>
    </source>
</evidence>
<protein>
    <submittedName>
        <fullName evidence="4">NUDIX domain-containing protein</fullName>
    </submittedName>
</protein>
<keyword evidence="5" id="KW-1185">Reference proteome</keyword>
<sequence length="645" mass="69416">MPTAAPPTRSARPSTTQRGTSRAIYAVTGVVDEVNDLIMPGAFARTLATRPVKTVWHHGWKDPVGVVVECEEWLPGDPRFADIPDGDRWPAEAGALVATVIYNLRTKKGRDAYEQVRQWHEHKQAAFSIGYRVPESSASLRGDGVRVIHHLDLYEVSPVLHGAHPLTRSLEVKSATGGDTLECKSTPSHVEIDVITAPKDKEAIKVAGLAVKAADTGRLLMIQRALDDDDPAAGMWEIPGGHLDDGEDSLAAALREWAEETGSTLPGTTSVVGSWTAPNGIYRGYVAVVPTEASVPINTPHGDRPVANPDDPKGDAMEVTAWWPITALPTMPLLRPECRDFPWDLLAGAALPQAPTPKKATPEAKEFADRVMTRFQALGGDEKKSARAAVKAARALPRIEHKSARSTVIEAKSKHVAHLEALAMSPKPLPESQEQFRSRLADTVRELLDQDGSTWTCIEGTYPDRVIVSVHGEDDGRRSMHYSIPYSVTANGAITLDKPQPVELATIVVPEGTAHRAATEDEEVDARVVQPTVGALADATARVSSSTAGPEQLEDVRDKVRELIAALSAKGLDVDEDAPPAGGRPAGGAPLGLDLWDEETFGDDVDDEDEDDREPLHGGEPASEEDDTVRLDADEVKAALALMRS</sequence>
<evidence type="ECO:0000256" key="2">
    <source>
        <dbReference type="SAM" id="MobiDB-lite"/>
    </source>
</evidence>
<feature type="domain" description="Nudix hydrolase" evidence="3">
    <location>
        <begin position="202"/>
        <end position="346"/>
    </location>
</feature>
<dbReference type="RefSeq" id="WP_359987278.1">
    <property type="nucleotide sequence ID" value="NZ_JBEZLS010000026.1"/>
</dbReference>
<dbReference type="PROSITE" id="PS51462">
    <property type="entry name" value="NUDIX"/>
    <property type="match status" value="1"/>
</dbReference>
<feature type="region of interest" description="Disordered" evidence="2">
    <location>
        <begin position="571"/>
        <end position="631"/>
    </location>
</feature>
<feature type="compositionally biased region" description="Low complexity" evidence="2">
    <location>
        <begin position="1"/>
        <end position="16"/>
    </location>
</feature>
<dbReference type="EMBL" id="JBEZLS010000026">
    <property type="protein sequence ID" value="MEU9355004.1"/>
    <property type="molecule type" value="Genomic_DNA"/>
</dbReference>
<feature type="compositionally biased region" description="Acidic residues" evidence="2">
    <location>
        <begin position="595"/>
        <end position="613"/>
    </location>
</feature>
<comment type="caution">
    <text evidence="4">The sequence shown here is derived from an EMBL/GenBank/DDBJ whole genome shotgun (WGS) entry which is preliminary data.</text>
</comment>
<dbReference type="CDD" id="cd02883">
    <property type="entry name" value="NUDIX_Hydrolase"/>
    <property type="match status" value="1"/>
</dbReference>
<dbReference type="Pfam" id="PF00293">
    <property type="entry name" value="NUDIX"/>
    <property type="match status" value="1"/>
</dbReference>
<dbReference type="PANTHER" id="PTHR43736">
    <property type="entry name" value="ADP-RIBOSE PYROPHOSPHATASE"/>
    <property type="match status" value="1"/>
</dbReference>
<dbReference type="InterPro" id="IPR015797">
    <property type="entry name" value="NUDIX_hydrolase-like_dom_sf"/>
</dbReference>
<reference evidence="4 5" key="1">
    <citation type="submission" date="2024-06" db="EMBL/GenBank/DDBJ databases">
        <title>The Natural Products Discovery Center: Release of the First 8490 Sequenced Strains for Exploring Actinobacteria Biosynthetic Diversity.</title>
        <authorList>
            <person name="Kalkreuter E."/>
            <person name="Kautsar S.A."/>
            <person name="Yang D."/>
            <person name="Bader C.D."/>
            <person name="Teijaro C.N."/>
            <person name="Fluegel L."/>
            <person name="Davis C.M."/>
            <person name="Simpson J.R."/>
            <person name="Lauterbach L."/>
            <person name="Steele A.D."/>
            <person name="Gui C."/>
            <person name="Meng S."/>
            <person name="Li G."/>
            <person name="Viehrig K."/>
            <person name="Ye F."/>
            <person name="Su P."/>
            <person name="Kiefer A.F."/>
            <person name="Nichols A."/>
            <person name="Cepeda A.J."/>
            <person name="Yan W."/>
            <person name="Fan B."/>
            <person name="Jiang Y."/>
            <person name="Adhikari A."/>
            <person name="Zheng C.-J."/>
            <person name="Schuster L."/>
            <person name="Cowan T.M."/>
            <person name="Smanski M.J."/>
            <person name="Chevrette M.G."/>
            <person name="De Carvalho L.P.S."/>
            <person name="Shen B."/>
        </authorList>
    </citation>
    <scope>NUCLEOTIDE SEQUENCE [LARGE SCALE GENOMIC DNA]</scope>
    <source>
        <strain evidence="4 5">NPDC048274</strain>
    </source>
</reference>
<dbReference type="Gene3D" id="3.90.79.10">
    <property type="entry name" value="Nucleoside Triphosphate Pyrophosphohydrolase"/>
    <property type="match status" value="1"/>
</dbReference>
<dbReference type="Proteomes" id="UP001551582">
    <property type="component" value="Unassembled WGS sequence"/>
</dbReference>
<dbReference type="InterPro" id="IPR000086">
    <property type="entry name" value="NUDIX_hydrolase_dom"/>
</dbReference>
<organism evidence="4 5">
    <name type="scientific">Streptomyces griseoloalbus</name>
    <dbReference type="NCBI Taxonomy" id="67303"/>
    <lineage>
        <taxon>Bacteria</taxon>
        <taxon>Bacillati</taxon>
        <taxon>Actinomycetota</taxon>
        <taxon>Actinomycetes</taxon>
        <taxon>Kitasatosporales</taxon>
        <taxon>Streptomycetaceae</taxon>
        <taxon>Streptomyces</taxon>
    </lineage>
</organism>
<feature type="region of interest" description="Disordered" evidence="2">
    <location>
        <begin position="1"/>
        <end position="20"/>
    </location>
</feature>
<evidence type="ECO:0000256" key="1">
    <source>
        <dbReference type="ARBA" id="ARBA00005582"/>
    </source>
</evidence>
<comment type="similarity">
    <text evidence="1">Belongs to the Nudix hydrolase family.</text>
</comment>
<name>A0ABV3EEN7_9ACTN</name>
<evidence type="ECO:0000313" key="5">
    <source>
        <dbReference type="Proteomes" id="UP001551582"/>
    </source>
</evidence>
<accession>A0ABV3EEN7</accession>